<evidence type="ECO:0000313" key="2">
    <source>
        <dbReference type="EMBL" id="RXM28100.1"/>
    </source>
</evidence>
<keyword evidence="3" id="KW-1185">Reference proteome</keyword>
<proteinExistence type="predicted"/>
<name>A0A444TYY3_ACIRT</name>
<dbReference type="Proteomes" id="UP000289886">
    <property type="component" value="Unassembled WGS sequence"/>
</dbReference>
<dbReference type="AlphaFoldDB" id="A0A444TYY3"/>
<comment type="caution">
    <text evidence="2">The sequence shown here is derived from an EMBL/GenBank/DDBJ whole genome shotgun (WGS) entry which is preliminary data.</text>
</comment>
<reference evidence="2 3" key="1">
    <citation type="submission" date="2019-01" db="EMBL/GenBank/DDBJ databases">
        <title>Draft Genome and Complete Hox-Cluster Characterization of the Sterlet Sturgeon (Acipenser ruthenus).</title>
        <authorList>
            <person name="Wei Q."/>
        </authorList>
    </citation>
    <scope>NUCLEOTIDE SEQUENCE [LARGE SCALE GENOMIC DNA]</scope>
    <source>
        <strain evidence="2">WHYD16114868_AA</strain>
        <tissue evidence="2">Blood</tissue>
    </source>
</reference>
<protein>
    <submittedName>
        <fullName evidence="2">Uncharacterized protein</fullName>
    </submittedName>
</protein>
<dbReference type="EMBL" id="SCEB01215713">
    <property type="protein sequence ID" value="RXM28100.1"/>
    <property type="molecule type" value="Genomic_DNA"/>
</dbReference>
<accession>A0A444TYY3</accession>
<organism evidence="2 3">
    <name type="scientific">Acipenser ruthenus</name>
    <name type="common">Sterlet sturgeon</name>
    <dbReference type="NCBI Taxonomy" id="7906"/>
    <lineage>
        <taxon>Eukaryota</taxon>
        <taxon>Metazoa</taxon>
        <taxon>Chordata</taxon>
        <taxon>Craniata</taxon>
        <taxon>Vertebrata</taxon>
        <taxon>Euteleostomi</taxon>
        <taxon>Actinopterygii</taxon>
        <taxon>Chondrostei</taxon>
        <taxon>Acipenseriformes</taxon>
        <taxon>Acipenseridae</taxon>
        <taxon>Acipenser</taxon>
    </lineage>
</organism>
<evidence type="ECO:0000313" key="3">
    <source>
        <dbReference type="Proteomes" id="UP000289886"/>
    </source>
</evidence>
<sequence>MESKESDAATKSPSEQSHWGEPSRGAILITGSDQHRQGKRGLLPFLGGNELQNLTHLILEHRTGRQFCVLNKLPLSPRRRRGGGRELSISDSGCTMRGHGGRAYTSGRHSCKQPQSLMERPGLEDPTYSASVRVCEGTGGMLNAQTVHAPDMQVLARNLPPTG</sequence>
<gene>
    <name evidence="2" type="ORF">EOD39_10040</name>
</gene>
<evidence type="ECO:0000256" key="1">
    <source>
        <dbReference type="SAM" id="MobiDB-lite"/>
    </source>
</evidence>
<feature type="region of interest" description="Disordered" evidence="1">
    <location>
        <begin position="1"/>
        <end position="23"/>
    </location>
</feature>